<dbReference type="AlphaFoldDB" id="A0A1I4NHE5"/>
<keyword evidence="5 6" id="KW-0472">Membrane</keyword>
<evidence type="ECO:0000256" key="5">
    <source>
        <dbReference type="ARBA" id="ARBA00023136"/>
    </source>
</evidence>
<dbReference type="STRING" id="1123291.SAMN04490355_104644"/>
<dbReference type="GO" id="GO:0005886">
    <property type="term" value="C:plasma membrane"/>
    <property type="evidence" value="ECO:0007669"/>
    <property type="project" value="UniProtKB-SubCell"/>
</dbReference>
<dbReference type="Proteomes" id="UP000199520">
    <property type="component" value="Unassembled WGS sequence"/>
</dbReference>
<keyword evidence="6" id="KW-0813">Transport</keyword>
<organism evidence="8 9">
    <name type="scientific">Pelosinus propionicus DSM 13327</name>
    <dbReference type="NCBI Taxonomy" id="1123291"/>
    <lineage>
        <taxon>Bacteria</taxon>
        <taxon>Bacillati</taxon>
        <taxon>Bacillota</taxon>
        <taxon>Negativicutes</taxon>
        <taxon>Selenomonadales</taxon>
        <taxon>Sporomusaceae</taxon>
        <taxon>Pelosinus</taxon>
    </lineage>
</organism>
<evidence type="ECO:0000313" key="8">
    <source>
        <dbReference type="EMBL" id="SFM14717.1"/>
    </source>
</evidence>
<feature type="domain" description="ABC transmembrane type-1" evidence="7">
    <location>
        <begin position="19"/>
        <end position="220"/>
    </location>
</feature>
<feature type="transmembrane region" description="Helical" evidence="6">
    <location>
        <begin position="23"/>
        <end position="42"/>
    </location>
</feature>
<dbReference type="EMBL" id="FOTS01000046">
    <property type="protein sequence ID" value="SFM14717.1"/>
    <property type="molecule type" value="Genomic_DNA"/>
</dbReference>
<feature type="transmembrane region" description="Helical" evidence="6">
    <location>
        <begin position="54"/>
        <end position="77"/>
    </location>
</feature>
<evidence type="ECO:0000256" key="1">
    <source>
        <dbReference type="ARBA" id="ARBA00004141"/>
    </source>
</evidence>
<protein>
    <submittedName>
        <fullName evidence="8">Amino acid ABC transporter membrane protein 2, PAAT family</fullName>
    </submittedName>
</protein>
<dbReference type="GO" id="GO:0055085">
    <property type="term" value="P:transmembrane transport"/>
    <property type="evidence" value="ECO:0007669"/>
    <property type="project" value="InterPro"/>
</dbReference>
<dbReference type="OrthoDB" id="9787841at2"/>
<dbReference type="PANTHER" id="PTHR30614:SF0">
    <property type="entry name" value="L-CYSTINE TRANSPORT SYSTEM PERMEASE PROTEIN TCYL"/>
    <property type="match status" value="1"/>
</dbReference>
<dbReference type="InterPro" id="IPR000515">
    <property type="entry name" value="MetI-like"/>
</dbReference>
<dbReference type="GO" id="GO:0006865">
    <property type="term" value="P:amino acid transport"/>
    <property type="evidence" value="ECO:0007669"/>
    <property type="project" value="UniProtKB-KW"/>
</dbReference>
<evidence type="ECO:0000256" key="2">
    <source>
        <dbReference type="ARBA" id="ARBA00022692"/>
    </source>
</evidence>
<dbReference type="InterPro" id="IPR035906">
    <property type="entry name" value="MetI-like_sf"/>
</dbReference>
<dbReference type="PANTHER" id="PTHR30614">
    <property type="entry name" value="MEMBRANE COMPONENT OF AMINO ACID ABC TRANSPORTER"/>
    <property type="match status" value="1"/>
</dbReference>
<keyword evidence="2 6" id="KW-0812">Transmembrane</keyword>
<dbReference type="PROSITE" id="PS50928">
    <property type="entry name" value="ABC_TM1"/>
    <property type="match status" value="1"/>
</dbReference>
<evidence type="ECO:0000313" key="9">
    <source>
        <dbReference type="Proteomes" id="UP000199520"/>
    </source>
</evidence>
<feature type="transmembrane region" description="Helical" evidence="6">
    <location>
        <begin position="202"/>
        <end position="223"/>
    </location>
</feature>
<dbReference type="RefSeq" id="WP_090941821.1">
    <property type="nucleotide sequence ID" value="NZ_FOTS01000046.1"/>
</dbReference>
<evidence type="ECO:0000256" key="3">
    <source>
        <dbReference type="ARBA" id="ARBA00022970"/>
    </source>
</evidence>
<dbReference type="CDD" id="cd06261">
    <property type="entry name" value="TM_PBP2"/>
    <property type="match status" value="1"/>
</dbReference>
<keyword evidence="4 6" id="KW-1133">Transmembrane helix</keyword>
<evidence type="ECO:0000256" key="4">
    <source>
        <dbReference type="ARBA" id="ARBA00022989"/>
    </source>
</evidence>
<keyword evidence="3" id="KW-0029">Amino-acid transport</keyword>
<keyword evidence="9" id="KW-1185">Reference proteome</keyword>
<dbReference type="InterPro" id="IPR043429">
    <property type="entry name" value="ArtM/GltK/GlnP/TcyL/YhdX-like"/>
</dbReference>
<proteinExistence type="inferred from homology"/>
<comment type="similarity">
    <text evidence="6">Belongs to the binding-protein-dependent transport system permease family.</text>
</comment>
<gene>
    <name evidence="8" type="ORF">SAMN04490355_104644</name>
</gene>
<name>A0A1I4NHE5_9FIRM</name>
<accession>A0A1I4NHE5</accession>
<reference evidence="9" key="1">
    <citation type="submission" date="2016-10" db="EMBL/GenBank/DDBJ databases">
        <authorList>
            <person name="Varghese N."/>
            <person name="Submissions S."/>
        </authorList>
    </citation>
    <scope>NUCLEOTIDE SEQUENCE [LARGE SCALE GENOMIC DNA]</scope>
    <source>
        <strain evidence="9">DSM 13327</strain>
    </source>
</reference>
<comment type="subcellular location">
    <subcellularLocation>
        <location evidence="6">Cell membrane</location>
        <topology evidence="6">Multi-pass membrane protein</topology>
    </subcellularLocation>
    <subcellularLocation>
        <location evidence="1">Membrane</location>
        <topology evidence="1">Multi-pass membrane protein</topology>
    </subcellularLocation>
</comment>
<dbReference type="Gene3D" id="1.10.3720.10">
    <property type="entry name" value="MetI-like"/>
    <property type="match status" value="1"/>
</dbReference>
<dbReference type="SUPFAM" id="SSF161098">
    <property type="entry name" value="MetI-like"/>
    <property type="match status" value="1"/>
</dbReference>
<evidence type="ECO:0000256" key="6">
    <source>
        <dbReference type="RuleBase" id="RU363032"/>
    </source>
</evidence>
<feature type="transmembrane region" description="Helical" evidence="6">
    <location>
        <begin position="97"/>
        <end position="116"/>
    </location>
</feature>
<evidence type="ECO:0000259" key="7">
    <source>
        <dbReference type="PROSITE" id="PS50928"/>
    </source>
</evidence>
<sequence>MIFDFQYVAASLKVAVKYIPTTLMLSVLPLFIGIVFGTWIAICRRFRIRIIAKLADILIPVTKGIPLVLHLFIMNFLILKPLDFLSQWYGWADALRFMDKTYIGIVAISIYAVVVISETMRSALISVDDGQYEAGYSVGLTRWQTLRRVVLPQAFPFAVPVLCNNFIGLIKGSSIVYLITVVDVMNGALTSAQINYRFLEAYIAAAMIYWMMCLTVERVSIILEKHLKKYQYRVQENNLRREVL</sequence>
<dbReference type="Pfam" id="PF00528">
    <property type="entry name" value="BPD_transp_1"/>
    <property type="match status" value="1"/>
</dbReference>